<comment type="caution">
    <text evidence="1">The sequence shown here is derived from an EMBL/GenBank/DDBJ whole genome shotgun (WGS) entry which is preliminary data.</text>
</comment>
<dbReference type="InterPro" id="IPR005152">
    <property type="entry name" value="Lipase_secreted"/>
</dbReference>
<dbReference type="SUPFAM" id="SSF53474">
    <property type="entry name" value="alpha/beta-Hydrolases"/>
    <property type="match status" value="1"/>
</dbReference>
<dbReference type="Gene3D" id="3.40.50.1820">
    <property type="entry name" value="alpha/beta hydrolase"/>
    <property type="match status" value="1"/>
</dbReference>
<evidence type="ECO:0000313" key="2">
    <source>
        <dbReference type="Proteomes" id="UP000266677"/>
    </source>
</evidence>
<organism evidence="1 2">
    <name type="scientific">Nocardia panacis</name>
    <dbReference type="NCBI Taxonomy" id="2340916"/>
    <lineage>
        <taxon>Bacteria</taxon>
        <taxon>Bacillati</taxon>
        <taxon>Actinomycetota</taxon>
        <taxon>Actinomycetes</taxon>
        <taxon>Mycobacteriales</taxon>
        <taxon>Nocardiaceae</taxon>
        <taxon>Nocardia</taxon>
    </lineage>
</organism>
<accession>A0A3A4KDN5</accession>
<name>A0A3A4KDN5_9NOCA</name>
<reference evidence="1 2" key="1">
    <citation type="submission" date="2018-09" db="EMBL/GenBank/DDBJ databases">
        <title>YIM PH21274 draft genome.</title>
        <authorList>
            <person name="Miao C."/>
        </authorList>
    </citation>
    <scope>NUCLEOTIDE SEQUENCE [LARGE SCALE GENOMIC DNA]</scope>
    <source>
        <strain evidence="1 2">YIM PH 21724</strain>
    </source>
</reference>
<dbReference type="GO" id="GO:0004806">
    <property type="term" value="F:triacylglycerol lipase activity"/>
    <property type="evidence" value="ECO:0007669"/>
    <property type="project" value="InterPro"/>
</dbReference>
<dbReference type="Proteomes" id="UP000266677">
    <property type="component" value="Unassembled WGS sequence"/>
</dbReference>
<gene>
    <name evidence="1" type="ORF">D5S18_11330</name>
</gene>
<evidence type="ECO:0000313" key="1">
    <source>
        <dbReference type="EMBL" id="RJO76821.1"/>
    </source>
</evidence>
<dbReference type="PIRSF" id="PIRSF029171">
    <property type="entry name" value="Esterase_LipA"/>
    <property type="match status" value="1"/>
</dbReference>
<keyword evidence="2" id="KW-1185">Reference proteome</keyword>
<proteinExistence type="predicted"/>
<dbReference type="PANTHER" id="PTHR34853">
    <property type="match status" value="1"/>
</dbReference>
<dbReference type="AlphaFoldDB" id="A0A3A4KDN5"/>
<sequence length="393" mass="41287">MIAGLVTGCAAQADSAPRAEHSERGRLVRAESVHTYSPIDVAKELGDTGFDAAAVRYGVETYRLVYDTVDSRGQATTASGLLAVPISGDRDLTGVVFEHGTMFAKADAPSVAEHSGDLAATLAFASAGFAGITPDYLGLGAGPGAHPYLDLPSETTASLDMVRAAGIQAESINRPLRPELEISGFSQGGPAALALARALQNDSVSAFRPAAVAAISGPYAVRAAELPALLDNRINPVSGTLYISYTLVAWNRLHPIYRSPEELFRAPYAAGIESLFDGSHSDVEIAQTLPPLDALLTPKAFDLLRDPSGPFADALRTADASCRDWTPRFPIRLYTASADTDVAQDNSAQCRTDLGRNGVDAPITDLGPLDHPSSGKAGVAVALRWFLESHPAH</sequence>
<dbReference type="Gene3D" id="1.10.260.160">
    <property type="match status" value="1"/>
</dbReference>
<dbReference type="PANTHER" id="PTHR34853:SF1">
    <property type="entry name" value="LIPASE 5"/>
    <property type="match status" value="1"/>
</dbReference>
<dbReference type="EMBL" id="QZFU01000016">
    <property type="protein sequence ID" value="RJO76821.1"/>
    <property type="molecule type" value="Genomic_DNA"/>
</dbReference>
<dbReference type="InterPro" id="IPR029058">
    <property type="entry name" value="AB_hydrolase_fold"/>
</dbReference>
<dbReference type="GO" id="GO:0016042">
    <property type="term" value="P:lipid catabolic process"/>
    <property type="evidence" value="ECO:0007669"/>
    <property type="project" value="InterPro"/>
</dbReference>
<protein>
    <submittedName>
        <fullName evidence="1">Lipase</fullName>
    </submittedName>
</protein>